<keyword evidence="4" id="KW-1185">Reference proteome</keyword>
<name>A0A8B2NNI1_9HYPH</name>
<dbReference type="EMBL" id="QHHQ01000017">
    <property type="protein sequence ID" value="RAH96053.1"/>
    <property type="molecule type" value="Genomic_DNA"/>
</dbReference>
<feature type="transmembrane region" description="Helical" evidence="2">
    <location>
        <begin position="7"/>
        <end position="30"/>
    </location>
</feature>
<dbReference type="RefSeq" id="WP_111352665.1">
    <property type="nucleotide sequence ID" value="NZ_QHHQ01000017.1"/>
</dbReference>
<gene>
    <name evidence="3" type="ORF">DLJ53_33435</name>
</gene>
<evidence type="ECO:0000313" key="3">
    <source>
        <dbReference type="EMBL" id="RAH96053.1"/>
    </source>
</evidence>
<evidence type="ECO:0000256" key="2">
    <source>
        <dbReference type="SAM" id="Phobius"/>
    </source>
</evidence>
<evidence type="ECO:0000313" key="4">
    <source>
        <dbReference type="Proteomes" id="UP000249590"/>
    </source>
</evidence>
<keyword evidence="2" id="KW-1133">Transmembrane helix</keyword>
<accession>A0A8B2NNI1</accession>
<proteinExistence type="predicted"/>
<dbReference type="Proteomes" id="UP000249590">
    <property type="component" value="Unassembled WGS sequence"/>
</dbReference>
<sequence length="133" mass="15051">MRLLARLICGILANPLVFFAVLGVPVFLWLEEGMNPWLVLLVWVVFVPLSSRAASWREQDANALRPYRPKRRRPPKVEPEPEPALVSLTLKRSRPAEAEYPELAARLPPPLVRLVTEGLVRVEQENSGRTTGH</sequence>
<organism evidence="3 4">
    <name type="scientific">Acuticoccus sediminis</name>
    <dbReference type="NCBI Taxonomy" id="2184697"/>
    <lineage>
        <taxon>Bacteria</taxon>
        <taxon>Pseudomonadati</taxon>
        <taxon>Pseudomonadota</taxon>
        <taxon>Alphaproteobacteria</taxon>
        <taxon>Hyphomicrobiales</taxon>
        <taxon>Amorphaceae</taxon>
        <taxon>Acuticoccus</taxon>
    </lineage>
</organism>
<keyword evidence="2" id="KW-0472">Membrane</keyword>
<dbReference type="AlphaFoldDB" id="A0A8B2NNI1"/>
<protein>
    <submittedName>
        <fullName evidence="3">Uncharacterized protein</fullName>
    </submittedName>
</protein>
<reference evidence="3 4" key="1">
    <citation type="submission" date="2018-05" db="EMBL/GenBank/DDBJ databases">
        <title>Acuticoccus sediminis sp. nov., isolated from deep-sea sediment of Indian Ocean.</title>
        <authorList>
            <person name="Liu X."/>
            <person name="Lai Q."/>
            <person name="Du Y."/>
            <person name="Sun F."/>
            <person name="Zhang X."/>
            <person name="Wang S."/>
            <person name="Shao Z."/>
        </authorList>
    </citation>
    <scope>NUCLEOTIDE SEQUENCE [LARGE SCALE GENOMIC DNA]</scope>
    <source>
        <strain evidence="3 4">PTG4-2</strain>
    </source>
</reference>
<feature type="transmembrane region" description="Helical" evidence="2">
    <location>
        <begin position="36"/>
        <end position="55"/>
    </location>
</feature>
<feature type="region of interest" description="Disordered" evidence="1">
    <location>
        <begin position="65"/>
        <end position="84"/>
    </location>
</feature>
<evidence type="ECO:0000256" key="1">
    <source>
        <dbReference type="SAM" id="MobiDB-lite"/>
    </source>
</evidence>
<keyword evidence="2" id="KW-0812">Transmembrane</keyword>
<comment type="caution">
    <text evidence="3">The sequence shown here is derived from an EMBL/GenBank/DDBJ whole genome shotgun (WGS) entry which is preliminary data.</text>
</comment>